<proteinExistence type="predicted"/>
<accession>A0AAN7B4U6</accession>
<reference evidence="1" key="2">
    <citation type="submission" date="2023-05" db="EMBL/GenBank/DDBJ databases">
        <authorList>
            <consortium name="Lawrence Berkeley National Laboratory"/>
            <person name="Steindorff A."/>
            <person name="Hensen N."/>
            <person name="Bonometti L."/>
            <person name="Westerberg I."/>
            <person name="Brannstrom I.O."/>
            <person name="Guillou S."/>
            <person name="Cros-Aarteil S."/>
            <person name="Calhoun S."/>
            <person name="Haridas S."/>
            <person name="Kuo A."/>
            <person name="Mondo S."/>
            <person name="Pangilinan J."/>
            <person name="Riley R."/>
            <person name="Labutti K."/>
            <person name="Andreopoulos B."/>
            <person name="Lipzen A."/>
            <person name="Chen C."/>
            <person name="Yanf M."/>
            <person name="Daum C."/>
            <person name="Ng V."/>
            <person name="Clum A."/>
            <person name="Ohm R."/>
            <person name="Martin F."/>
            <person name="Silar P."/>
            <person name="Natvig D."/>
            <person name="Lalanne C."/>
            <person name="Gautier V."/>
            <person name="Ament-Velasquez S.L."/>
            <person name="Kruys A."/>
            <person name="Hutchinson M.I."/>
            <person name="Powell A.J."/>
            <person name="Barry K."/>
            <person name="Miller A.N."/>
            <person name="Grigoriev I.V."/>
            <person name="Debuchy R."/>
            <person name="Gladieux P."/>
            <person name="Thoren M.H."/>
            <person name="Johannesson H."/>
        </authorList>
    </citation>
    <scope>NUCLEOTIDE SEQUENCE</scope>
    <source>
        <strain evidence="1">PSN293</strain>
    </source>
</reference>
<dbReference type="EMBL" id="MU858177">
    <property type="protein sequence ID" value="KAK4210339.1"/>
    <property type="molecule type" value="Genomic_DNA"/>
</dbReference>
<keyword evidence="2" id="KW-1185">Reference proteome</keyword>
<dbReference type="AlphaFoldDB" id="A0AAN7B4U6"/>
<protein>
    <submittedName>
        <fullName evidence="1">Uncharacterized protein</fullName>
    </submittedName>
</protein>
<evidence type="ECO:0000313" key="1">
    <source>
        <dbReference type="EMBL" id="KAK4210339.1"/>
    </source>
</evidence>
<dbReference type="Proteomes" id="UP001301769">
    <property type="component" value="Unassembled WGS sequence"/>
</dbReference>
<gene>
    <name evidence="1" type="ORF">QBC37DRAFT_442797</name>
</gene>
<sequence>MSSRSPFKRTPFIAKKDETLHIQLYPYCGICSDEIFCEPAVALYGNSDSTGYHGHTKPFSFVGTYWSRGPRWRTGRTANSCWHPDCHPCLGSATSPEAAPVHFDCLRLFQRHCSVRGRAAFERLWIVTSWRSPWHRARPPCLSAEPLDRDTLMTLSGFGGLPPLYKLPLELAEMIRHHSADSVFWRCLMALRVAKHVSRTKPGAFSTMPLRQVLSWERGGKLELVVRSSKPHQTLVITLDSAGVCKIERVSHRPPSWGGSRGRFAFIVEEEEFLPNVIVQLKAQKLTIWSTPSAPRSLYLRKPHCPPFADGQLMHAVKMDEVDGITFFFSAGNVVGIHPHLSSRPSCAMDTLRTLSEEMRGTVAWVYLPILRHDRVLLLGCGSRLGTRDVLIRTELVGDVVLGSNAKDEFRPPHPPKFLAAASADAPLTLIWAQQMVGRPVLFLGTYCQEQAETPPTSPFEMKNFGPCPIDIIFPIYMSSASLDLVMSTQIFYNEEGFCRGIIFIYVNGGAQAVGQCRVGVDSSKGFFEPTLISFCNTRDLDFDQDPVSNLQITFKQSDAETDAKDVTASEVWETRPMRGVVKFYSTRDCAFLAVEE</sequence>
<evidence type="ECO:0000313" key="2">
    <source>
        <dbReference type="Proteomes" id="UP001301769"/>
    </source>
</evidence>
<comment type="caution">
    <text evidence="1">The sequence shown here is derived from an EMBL/GenBank/DDBJ whole genome shotgun (WGS) entry which is preliminary data.</text>
</comment>
<reference evidence="1" key="1">
    <citation type="journal article" date="2023" name="Mol. Phylogenet. Evol.">
        <title>Genome-scale phylogeny and comparative genomics of the fungal order Sordariales.</title>
        <authorList>
            <person name="Hensen N."/>
            <person name="Bonometti L."/>
            <person name="Westerberg I."/>
            <person name="Brannstrom I.O."/>
            <person name="Guillou S."/>
            <person name="Cros-Aarteil S."/>
            <person name="Calhoun S."/>
            <person name="Haridas S."/>
            <person name="Kuo A."/>
            <person name="Mondo S."/>
            <person name="Pangilinan J."/>
            <person name="Riley R."/>
            <person name="LaButti K."/>
            <person name="Andreopoulos B."/>
            <person name="Lipzen A."/>
            <person name="Chen C."/>
            <person name="Yan M."/>
            <person name="Daum C."/>
            <person name="Ng V."/>
            <person name="Clum A."/>
            <person name="Steindorff A."/>
            <person name="Ohm R.A."/>
            <person name="Martin F."/>
            <person name="Silar P."/>
            <person name="Natvig D.O."/>
            <person name="Lalanne C."/>
            <person name="Gautier V."/>
            <person name="Ament-Velasquez S.L."/>
            <person name="Kruys A."/>
            <person name="Hutchinson M.I."/>
            <person name="Powell A.J."/>
            <person name="Barry K."/>
            <person name="Miller A.N."/>
            <person name="Grigoriev I.V."/>
            <person name="Debuchy R."/>
            <person name="Gladieux P."/>
            <person name="Hiltunen Thoren M."/>
            <person name="Johannesson H."/>
        </authorList>
    </citation>
    <scope>NUCLEOTIDE SEQUENCE</scope>
    <source>
        <strain evidence="1">PSN293</strain>
    </source>
</reference>
<name>A0AAN7B4U6_9PEZI</name>
<organism evidence="1 2">
    <name type="scientific">Rhypophila decipiens</name>
    <dbReference type="NCBI Taxonomy" id="261697"/>
    <lineage>
        <taxon>Eukaryota</taxon>
        <taxon>Fungi</taxon>
        <taxon>Dikarya</taxon>
        <taxon>Ascomycota</taxon>
        <taxon>Pezizomycotina</taxon>
        <taxon>Sordariomycetes</taxon>
        <taxon>Sordariomycetidae</taxon>
        <taxon>Sordariales</taxon>
        <taxon>Naviculisporaceae</taxon>
        <taxon>Rhypophila</taxon>
    </lineage>
</organism>